<dbReference type="EMBL" id="BMRG01000004">
    <property type="protein sequence ID" value="GGP55598.1"/>
    <property type="molecule type" value="Genomic_DNA"/>
</dbReference>
<keyword evidence="4" id="KW-1185">Reference proteome</keyword>
<name>A0A918EDB2_9PSEU</name>
<proteinExistence type="predicted"/>
<dbReference type="PANTHER" id="PTHR46797:SF1">
    <property type="entry name" value="METHYLPHOSPHONATE SYNTHASE"/>
    <property type="match status" value="1"/>
</dbReference>
<evidence type="ECO:0000313" key="3">
    <source>
        <dbReference type="EMBL" id="GGP55598.1"/>
    </source>
</evidence>
<dbReference type="Pfam" id="PF13560">
    <property type="entry name" value="HTH_31"/>
    <property type="match status" value="1"/>
</dbReference>
<dbReference type="GO" id="GO:0003700">
    <property type="term" value="F:DNA-binding transcription factor activity"/>
    <property type="evidence" value="ECO:0007669"/>
    <property type="project" value="TreeGrafter"/>
</dbReference>
<dbReference type="PANTHER" id="PTHR46797">
    <property type="entry name" value="HTH-TYPE TRANSCRIPTIONAL REGULATOR"/>
    <property type="match status" value="1"/>
</dbReference>
<dbReference type="PROSITE" id="PS50943">
    <property type="entry name" value="HTH_CROC1"/>
    <property type="match status" value="1"/>
</dbReference>
<dbReference type="GO" id="GO:0005829">
    <property type="term" value="C:cytosol"/>
    <property type="evidence" value="ECO:0007669"/>
    <property type="project" value="TreeGrafter"/>
</dbReference>
<feature type="domain" description="HTH cro/C1-type" evidence="2">
    <location>
        <begin position="13"/>
        <end position="67"/>
    </location>
</feature>
<reference evidence="3" key="2">
    <citation type="submission" date="2020-09" db="EMBL/GenBank/DDBJ databases">
        <authorList>
            <person name="Sun Q."/>
            <person name="Ohkuma M."/>
        </authorList>
    </citation>
    <scope>NUCLEOTIDE SEQUENCE</scope>
    <source>
        <strain evidence="3">JCM 3313</strain>
    </source>
</reference>
<dbReference type="Proteomes" id="UP000639606">
    <property type="component" value="Unassembled WGS sequence"/>
</dbReference>
<evidence type="ECO:0000313" key="4">
    <source>
        <dbReference type="Proteomes" id="UP000639606"/>
    </source>
</evidence>
<protein>
    <submittedName>
        <fullName evidence="3">Transcriptional regulator</fullName>
    </submittedName>
</protein>
<dbReference type="SMART" id="SM00530">
    <property type="entry name" value="HTH_XRE"/>
    <property type="match status" value="1"/>
</dbReference>
<dbReference type="InterPro" id="IPR050807">
    <property type="entry name" value="TransReg_Diox_bact_type"/>
</dbReference>
<evidence type="ECO:0000259" key="2">
    <source>
        <dbReference type="PROSITE" id="PS50943"/>
    </source>
</evidence>
<accession>A0A918EDB2</accession>
<gene>
    <name evidence="3" type="ORF">GCM10010185_30220</name>
</gene>
<keyword evidence="1" id="KW-0238">DNA-binding</keyword>
<organism evidence="3 4">
    <name type="scientific">Saccharothrix coeruleofusca</name>
    <dbReference type="NCBI Taxonomy" id="33919"/>
    <lineage>
        <taxon>Bacteria</taxon>
        <taxon>Bacillati</taxon>
        <taxon>Actinomycetota</taxon>
        <taxon>Actinomycetes</taxon>
        <taxon>Pseudonocardiales</taxon>
        <taxon>Pseudonocardiaceae</taxon>
        <taxon>Saccharothrix</taxon>
    </lineage>
</organism>
<dbReference type="GO" id="GO:0003677">
    <property type="term" value="F:DNA binding"/>
    <property type="evidence" value="ECO:0007669"/>
    <property type="project" value="UniProtKB-KW"/>
</dbReference>
<dbReference type="SUPFAM" id="SSF47413">
    <property type="entry name" value="lambda repressor-like DNA-binding domains"/>
    <property type="match status" value="1"/>
</dbReference>
<reference evidence="3" key="1">
    <citation type="journal article" date="2014" name="Int. J. Syst. Evol. Microbiol.">
        <title>Complete genome sequence of Corynebacterium casei LMG S-19264T (=DSM 44701T), isolated from a smear-ripened cheese.</title>
        <authorList>
            <consortium name="US DOE Joint Genome Institute (JGI-PGF)"/>
            <person name="Walter F."/>
            <person name="Albersmeier A."/>
            <person name="Kalinowski J."/>
            <person name="Ruckert C."/>
        </authorList>
    </citation>
    <scope>NUCLEOTIDE SEQUENCE</scope>
    <source>
        <strain evidence="3">JCM 3313</strain>
    </source>
</reference>
<sequence>MDKQLARRIGERVRFYRVAAGKTQPVTAGLAGITVDYLYQIERGTKLPTISVLADLANVLKQPVDALLHHVPTPPRRTAEATGDELHRALTFPVTETCTTSPDEVNAAIAVAWHEWQTSPHRYSQLTRTLPRLVTMVEGALAAHCSPSEAASRQQVHRHAADLYALVRTVAKRLGRADLSLLAADRAIRAAEVADDSSRLAVARWNLAQVLLASGELAGAEALAMHGIEELANTTADDSADVLALRGSLLLVAAIAAARRGDRWVARDRLHLAEFLARCTGERNTLWTAFGPTNVRMFAVSVEVETGDGAEGLRLAEQIDHDRSPSIERRVALLLDQAKGYEQRRDFMGALVMLAAAERQAPEDVRHRPAAHAVLRQLVQRGRRTLAGEAARIAVRAGVPL</sequence>
<comment type="caution">
    <text evidence="3">The sequence shown here is derived from an EMBL/GenBank/DDBJ whole genome shotgun (WGS) entry which is preliminary data.</text>
</comment>
<dbReference type="InterPro" id="IPR010982">
    <property type="entry name" value="Lambda_DNA-bd_dom_sf"/>
</dbReference>
<dbReference type="CDD" id="cd00093">
    <property type="entry name" value="HTH_XRE"/>
    <property type="match status" value="1"/>
</dbReference>
<dbReference type="RefSeq" id="WP_189223832.1">
    <property type="nucleotide sequence ID" value="NZ_BMRG01000004.1"/>
</dbReference>
<dbReference type="InterPro" id="IPR001387">
    <property type="entry name" value="Cro/C1-type_HTH"/>
</dbReference>
<dbReference type="AlphaFoldDB" id="A0A918EDB2"/>
<evidence type="ECO:0000256" key="1">
    <source>
        <dbReference type="ARBA" id="ARBA00023125"/>
    </source>
</evidence>
<dbReference type="Gene3D" id="1.10.260.40">
    <property type="entry name" value="lambda repressor-like DNA-binding domains"/>
    <property type="match status" value="1"/>
</dbReference>